<gene>
    <name evidence="2" type="ORF">RAG0_15399</name>
</gene>
<dbReference type="EMBL" id="FJUX01000137">
    <property type="protein sequence ID" value="CZT11156.1"/>
    <property type="molecule type" value="Genomic_DNA"/>
</dbReference>
<feature type="region of interest" description="Disordered" evidence="1">
    <location>
        <begin position="143"/>
        <end position="199"/>
    </location>
</feature>
<feature type="compositionally biased region" description="Basic and acidic residues" evidence="1">
    <location>
        <begin position="143"/>
        <end position="168"/>
    </location>
</feature>
<organism evidence="2 3">
    <name type="scientific">Rhynchosporium agropyri</name>
    <dbReference type="NCBI Taxonomy" id="914238"/>
    <lineage>
        <taxon>Eukaryota</taxon>
        <taxon>Fungi</taxon>
        <taxon>Dikarya</taxon>
        <taxon>Ascomycota</taxon>
        <taxon>Pezizomycotina</taxon>
        <taxon>Leotiomycetes</taxon>
        <taxon>Helotiales</taxon>
        <taxon>Ploettnerulaceae</taxon>
        <taxon>Rhynchosporium</taxon>
    </lineage>
</organism>
<dbReference type="AlphaFoldDB" id="A0A1E1LKZ8"/>
<sequence>MALIDMALDGIPPPLLLWVSLFGVDPGVGVGVCICREPDAEILTTEPGADFVILVAIPSARLVSRRLLDYTYYDRTFNIVRDNNTPEQLDLKGAREYTYLLLANSTLIKNTTNFYNTTEIQLKKYSNLDNIKRLPLTRIEKSSDTIESGVEEKELEKEKATKKEKTTKEEEEEEKGTKEEKATKEEEKEEKATKEKEIKFKGDRDSFSNKVRIFYDAYLRAEILPEEYI</sequence>
<feature type="compositionally biased region" description="Basic and acidic residues" evidence="1">
    <location>
        <begin position="175"/>
        <end position="199"/>
    </location>
</feature>
<accession>A0A1E1LKZ8</accession>
<reference evidence="3" key="1">
    <citation type="submission" date="2016-03" db="EMBL/GenBank/DDBJ databases">
        <authorList>
            <person name="Guldener U."/>
        </authorList>
    </citation>
    <scope>NUCLEOTIDE SEQUENCE [LARGE SCALE GENOMIC DNA]</scope>
    <source>
        <strain evidence="3">04CH-RAC-A.6.1</strain>
    </source>
</reference>
<keyword evidence="3" id="KW-1185">Reference proteome</keyword>
<dbReference type="Proteomes" id="UP000178912">
    <property type="component" value="Unassembled WGS sequence"/>
</dbReference>
<name>A0A1E1LKZ8_9HELO</name>
<protein>
    <submittedName>
        <fullName evidence="2">Uncharacterized protein</fullName>
    </submittedName>
</protein>
<proteinExistence type="predicted"/>
<evidence type="ECO:0000313" key="2">
    <source>
        <dbReference type="EMBL" id="CZT11156.1"/>
    </source>
</evidence>
<evidence type="ECO:0000313" key="3">
    <source>
        <dbReference type="Proteomes" id="UP000178912"/>
    </source>
</evidence>
<evidence type="ECO:0000256" key="1">
    <source>
        <dbReference type="SAM" id="MobiDB-lite"/>
    </source>
</evidence>